<dbReference type="Gene3D" id="3.40.50.1820">
    <property type="entry name" value="alpha/beta hydrolase"/>
    <property type="match status" value="1"/>
</dbReference>
<dbReference type="InterPro" id="IPR029058">
    <property type="entry name" value="AB_hydrolase_fold"/>
</dbReference>
<evidence type="ECO:0000256" key="7">
    <source>
        <dbReference type="RuleBase" id="RU368024"/>
    </source>
</evidence>
<dbReference type="SUPFAM" id="SSF53474">
    <property type="entry name" value="alpha/beta-Hydrolases"/>
    <property type="match status" value="1"/>
</dbReference>
<gene>
    <name evidence="10" type="primary">OPB</name>
    <name evidence="10" type="ORF">DPX39_110105600</name>
</gene>
<evidence type="ECO:0000256" key="6">
    <source>
        <dbReference type="ARBA" id="ARBA00045448"/>
    </source>
</evidence>
<name>A0A3L6KV73_9TRYP</name>
<dbReference type="EC" id="3.4.21.-" evidence="7"/>
<comment type="similarity">
    <text evidence="2 7">Belongs to the peptidase S9A family.</text>
</comment>
<dbReference type="GO" id="GO:0004252">
    <property type="term" value="F:serine-type endopeptidase activity"/>
    <property type="evidence" value="ECO:0007669"/>
    <property type="project" value="UniProtKB-UniRule"/>
</dbReference>
<evidence type="ECO:0000313" key="10">
    <source>
        <dbReference type="EMBL" id="RHW68289.1"/>
    </source>
</evidence>
<dbReference type="AlphaFoldDB" id="A0A3L6KV73"/>
<evidence type="ECO:0000256" key="2">
    <source>
        <dbReference type="ARBA" id="ARBA00005228"/>
    </source>
</evidence>
<feature type="domain" description="Peptidase S9A N-terminal" evidence="9">
    <location>
        <begin position="22"/>
        <end position="433"/>
    </location>
</feature>
<dbReference type="InterPro" id="IPR002470">
    <property type="entry name" value="Peptidase_S9A"/>
</dbReference>
<keyword evidence="3 7" id="KW-0645">Protease</keyword>
<dbReference type="PANTHER" id="PTHR11757">
    <property type="entry name" value="PROTEASE FAMILY S9A OLIGOPEPTIDASE"/>
    <property type="match status" value="1"/>
</dbReference>
<evidence type="ECO:0000256" key="3">
    <source>
        <dbReference type="ARBA" id="ARBA00022670"/>
    </source>
</evidence>
<comment type="caution">
    <text evidence="10">The sequence shown here is derived from an EMBL/GenBank/DDBJ whole genome shotgun (WGS) entry which is preliminary data.</text>
</comment>
<keyword evidence="5 7" id="KW-0720">Serine protease</keyword>
<comment type="catalytic activity">
    <reaction evidence="1">
        <text>Hydrolysis of Pro-|-Xaa &gt;&gt; Ala-|-Xaa in oligopeptides.</text>
        <dbReference type="EC" id="3.4.21.26"/>
    </reaction>
</comment>
<organism evidence="10 11">
    <name type="scientific">Trypanosoma brucei equiperdum</name>
    <dbReference type="NCBI Taxonomy" id="630700"/>
    <lineage>
        <taxon>Eukaryota</taxon>
        <taxon>Discoba</taxon>
        <taxon>Euglenozoa</taxon>
        <taxon>Kinetoplastea</taxon>
        <taxon>Metakinetoplastina</taxon>
        <taxon>Trypanosomatida</taxon>
        <taxon>Trypanosomatidae</taxon>
        <taxon>Trypanosoma</taxon>
    </lineage>
</organism>
<dbReference type="InterPro" id="IPR051543">
    <property type="entry name" value="Serine_Peptidase_S9A"/>
</dbReference>
<dbReference type="Gene3D" id="2.130.10.120">
    <property type="entry name" value="Prolyl oligopeptidase, N-terminal domain"/>
    <property type="match status" value="1"/>
</dbReference>
<accession>A0A3L6KV73</accession>
<evidence type="ECO:0000256" key="5">
    <source>
        <dbReference type="ARBA" id="ARBA00022825"/>
    </source>
</evidence>
<dbReference type="Pfam" id="PF00326">
    <property type="entry name" value="Peptidase_S9"/>
    <property type="match status" value="1"/>
</dbReference>
<evidence type="ECO:0000256" key="1">
    <source>
        <dbReference type="ARBA" id="ARBA00001070"/>
    </source>
</evidence>
<proteinExistence type="inferred from homology"/>
<evidence type="ECO:0000313" key="11">
    <source>
        <dbReference type="Proteomes" id="UP000266743"/>
    </source>
</evidence>
<evidence type="ECO:0000256" key="4">
    <source>
        <dbReference type="ARBA" id="ARBA00022801"/>
    </source>
</evidence>
<dbReference type="Proteomes" id="UP000266743">
    <property type="component" value="Chromosome 11"/>
</dbReference>
<protein>
    <recommendedName>
        <fullName evidence="7">Prolyl endopeptidase</fullName>
        <ecNumber evidence="7">3.4.21.-</ecNumber>
    </recommendedName>
</protein>
<dbReference type="EMBL" id="QSBY01000011">
    <property type="protein sequence ID" value="RHW68289.1"/>
    <property type="molecule type" value="Genomic_DNA"/>
</dbReference>
<evidence type="ECO:0000259" key="8">
    <source>
        <dbReference type="Pfam" id="PF00326"/>
    </source>
</evidence>
<dbReference type="InterPro" id="IPR001375">
    <property type="entry name" value="Peptidase_S9_cat"/>
</dbReference>
<dbReference type="PANTHER" id="PTHR11757:SF19">
    <property type="entry name" value="PROLYL ENDOPEPTIDASE-LIKE"/>
    <property type="match status" value="1"/>
</dbReference>
<dbReference type="FunFam" id="2.130.10.120:FF:000011">
    <property type="entry name" value="Oligopeptidase B"/>
    <property type="match status" value="1"/>
</dbReference>
<dbReference type="Pfam" id="PF02897">
    <property type="entry name" value="Peptidase_S9_N"/>
    <property type="match status" value="1"/>
</dbReference>
<dbReference type="PRINTS" id="PR00862">
    <property type="entry name" value="PROLIGOPTASE"/>
</dbReference>
<keyword evidence="4 7" id="KW-0378">Hydrolase</keyword>
<comment type="function">
    <text evidence="6">Serine peptidase whose precise substrate specificity remains unclear. Does not cleave peptides after a arginine or lysine residue. Regulates trans-Golgi network morphology and sorting by regulating the membrane binding of the AP-1 complex. May play a role in the regulation of synaptic vesicle exocytosis.</text>
</comment>
<dbReference type="InterPro" id="IPR023302">
    <property type="entry name" value="Pept_S9A_N"/>
</dbReference>
<feature type="domain" description="Peptidase S9 prolyl oligopeptidase catalytic" evidence="8">
    <location>
        <begin position="493"/>
        <end position="708"/>
    </location>
</feature>
<evidence type="ECO:0000259" key="9">
    <source>
        <dbReference type="Pfam" id="PF02897"/>
    </source>
</evidence>
<dbReference type="GO" id="GO:0006508">
    <property type="term" value="P:proteolysis"/>
    <property type="evidence" value="ECO:0007669"/>
    <property type="project" value="UniProtKB-KW"/>
</dbReference>
<reference evidence="10 11" key="1">
    <citation type="submission" date="2018-09" db="EMBL/GenBank/DDBJ databases">
        <title>whole genome sequence of T. equiperdum IVM-t1 strain.</title>
        <authorList>
            <person name="Suganuma K."/>
        </authorList>
    </citation>
    <scope>NUCLEOTIDE SEQUENCE [LARGE SCALE GENOMIC DNA]</scope>
    <source>
        <strain evidence="10 11">IVM-t1</strain>
    </source>
</reference>
<sequence>MQTERGPIAAHRPHEVVFGKVEGEDRGANPMDPPRRRVDPLFWLRDDNRADPEVLAHLHLEKDYYEKRAVDIKDLAETIYQEHISHIEETDMSAPYVYDRFLYYTRDVKGLSYKLHCRVPAGKTPGEGEDEEIVLDENKLAEGKSFCVVGCVAPAPPEHALVAYSVDYCGDEVYSIRFVRDVVADKVEGTNGSVVWGPNAECFFYITKDASKRDNKVWRHIIGQPQSEDVCLYTDDDPLFSVGVGRSGDGKTLIICSMSSETSESHLLDLRKGVKHNTLEMVRPREKGVRYTVEMHGTDTLIVLTNKDKCVNGKVVLTKRSAPTDWGTVLIPHDDKVTIDDVAVFAKFAVLSGRRDGLTRVWTVRLGPDNLFSSATLKELHFDEPVFTAHVVCSQMKTYDASLLRLRYSSMTTPTVWYDEDVLSGERKVVKARKVGGGFESKNYVCRRELATAPDGTKVPISLVYDTSIDLKKPNPTMLYGYGSYGICIEPEFNSWFLPYVDRGMIYAIAHVRGGGEMGRTWYEVGGKYLTKRNTFMDFIACAEHLISSGLTTPAQLSCEGRSAGGLLVGAVLNMRPDLFHVALAGVPFVDVMTTMCDPSIPLTTGEWEEWGNPNEYKFFDYMNSYSPIDNVRAQDYPHLMIQAGLHDPRVAYWEPAKWASKLRELKTDSNEVLLKMDLESGHFSASDRYKYLRENAIQQAFVLKHLNVRQLLRK</sequence>
<dbReference type="SUPFAM" id="SSF50993">
    <property type="entry name" value="Peptidase/esterase 'gauge' domain"/>
    <property type="match status" value="1"/>
</dbReference>
<dbReference type="FunFam" id="3.40.50.1820:FF:000005">
    <property type="entry name" value="Prolyl endopeptidase"/>
    <property type="match status" value="1"/>
</dbReference>